<dbReference type="GO" id="GO:0000811">
    <property type="term" value="C:GINS complex"/>
    <property type="evidence" value="ECO:0007669"/>
    <property type="project" value="TreeGrafter"/>
</dbReference>
<dbReference type="Proteomes" id="UP001151582">
    <property type="component" value="Unassembled WGS sequence"/>
</dbReference>
<dbReference type="SUPFAM" id="SSF158573">
    <property type="entry name" value="GINS helical bundle-like"/>
    <property type="match status" value="1"/>
</dbReference>
<organism evidence="11 12">
    <name type="scientific">Dimargaris verticillata</name>
    <dbReference type="NCBI Taxonomy" id="2761393"/>
    <lineage>
        <taxon>Eukaryota</taxon>
        <taxon>Fungi</taxon>
        <taxon>Fungi incertae sedis</taxon>
        <taxon>Zoopagomycota</taxon>
        <taxon>Kickxellomycotina</taxon>
        <taxon>Dimargaritomycetes</taxon>
        <taxon>Dimargaritales</taxon>
        <taxon>Dimargaritaceae</taxon>
        <taxon>Dimargaris</taxon>
    </lineage>
</organism>
<evidence type="ECO:0000256" key="3">
    <source>
        <dbReference type="ARBA" id="ARBA00015139"/>
    </source>
</evidence>
<accession>A0A9W8B574</accession>
<dbReference type="InterPro" id="IPR036224">
    <property type="entry name" value="GINS_bundle-like_dom_sf"/>
</dbReference>
<evidence type="ECO:0000313" key="11">
    <source>
        <dbReference type="EMBL" id="KAJ1976455.1"/>
    </source>
</evidence>
<dbReference type="Gene3D" id="1.20.58.1020">
    <property type="match status" value="1"/>
</dbReference>
<dbReference type="GO" id="GO:0006260">
    <property type="term" value="P:DNA replication"/>
    <property type="evidence" value="ECO:0007669"/>
    <property type="project" value="UniProtKB-KW"/>
</dbReference>
<proteinExistence type="inferred from homology"/>
<evidence type="ECO:0000259" key="9">
    <source>
        <dbReference type="Pfam" id="PF05916"/>
    </source>
</evidence>
<dbReference type="FunFam" id="1.20.58.1020:FF:000001">
    <property type="entry name" value="DNA replication complex GINS protein PSF2"/>
    <property type="match status" value="1"/>
</dbReference>
<gene>
    <name evidence="11" type="primary">PSF2</name>
    <name evidence="11" type="ORF">H4R34_003972</name>
</gene>
<evidence type="ECO:0000256" key="5">
    <source>
        <dbReference type="ARBA" id="ARBA00022829"/>
    </source>
</evidence>
<keyword evidence="12" id="KW-1185">Reference proteome</keyword>
<comment type="caution">
    <text evidence="11">The sequence shown here is derived from an EMBL/GenBank/DDBJ whole genome shotgun (WGS) entry which is preliminary data.</text>
</comment>
<comment type="subcellular location">
    <subcellularLocation>
        <location evidence="1 7">Nucleus</location>
    </subcellularLocation>
</comment>
<dbReference type="CDD" id="cd21694">
    <property type="entry name" value="GINS_B_Psf2"/>
    <property type="match status" value="1"/>
</dbReference>
<feature type="domain" description="DNA replication complex GINS protein PSF2 N-terminal" evidence="10">
    <location>
        <begin position="9"/>
        <end position="66"/>
    </location>
</feature>
<sequence>MTALPTFTLPELEFLAEDSLVTLIPTHRMDVLHFISGSYGPFQPPSRIEVPLWLARLLKKKRRGHIQPPAWLRCAYLERKYEEEQRQPDRFSALPSRYMEIANVLLECAEDDIPQSHTVKRMLQDLREIRQSKARAGLGAINPIYLQMDNLGVVELNEVRPVFCQAFNQTRRLEAGSNDAEATATGSTPGMYDESLKHNQVDYGY</sequence>
<evidence type="ECO:0000256" key="7">
    <source>
        <dbReference type="PIRNR" id="PIRNR028998"/>
    </source>
</evidence>
<dbReference type="OrthoDB" id="1938138at2759"/>
<dbReference type="PIRSF" id="PIRSF028998">
    <property type="entry name" value="GINS_Psf2_subgr"/>
    <property type="match status" value="1"/>
</dbReference>
<feature type="region of interest" description="Disordered" evidence="8">
    <location>
        <begin position="176"/>
        <end position="195"/>
    </location>
</feature>
<dbReference type="PANTHER" id="PTHR12772:SF0">
    <property type="entry name" value="DNA REPLICATION COMPLEX GINS PROTEIN PSF2"/>
    <property type="match status" value="1"/>
</dbReference>
<dbReference type="SUPFAM" id="SSF160059">
    <property type="entry name" value="PriA/YqbF domain"/>
    <property type="match status" value="1"/>
</dbReference>
<dbReference type="AlphaFoldDB" id="A0A9W8B574"/>
<evidence type="ECO:0000259" key="10">
    <source>
        <dbReference type="Pfam" id="PF25005"/>
    </source>
</evidence>
<dbReference type="Gene3D" id="3.40.5.50">
    <property type="match status" value="1"/>
</dbReference>
<reference evidence="11" key="1">
    <citation type="submission" date="2022-07" db="EMBL/GenBank/DDBJ databases">
        <title>Phylogenomic reconstructions and comparative analyses of Kickxellomycotina fungi.</title>
        <authorList>
            <person name="Reynolds N.K."/>
            <person name="Stajich J.E."/>
            <person name="Barry K."/>
            <person name="Grigoriev I.V."/>
            <person name="Crous P."/>
            <person name="Smith M.E."/>
        </authorList>
    </citation>
    <scope>NUCLEOTIDE SEQUENCE</scope>
    <source>
        <strain evidence="11">RSA 567</strain>
    </source>
</reference>
<dbReference type="CDD" id="cd11712">
    <property type="entry name" value="GINS_A_psf2"/>
    <property type="match status" value="1"/>
</dbReference>
<dbReference type="InterPro" id="IPR007257">
    <property type="entry name" value="GINS_Psf2"/>
</dbReference>
<keyword evidence="5" id="KW-0159">Chromosome partition</keyword>
<dbReference type="EMBL" id="JANBQB010000430">
    <property type="protein sequence ID" value="KAJ1976455.1"/>
    <property type="molecule type" value="Genomic_DNA"/>
</dbReference>
<evidence type="ECO:0000313" key="12">
    <source>
        <dbReference type="Proteomes" id="UP001151582"/>
    </source>
</evidence>
<dbReference type="FunFam" id="3.40.5.50:FF:000001">
    <property type="entry name" value="DNA replication complex GINS protein PSF2"/>
    <property type="match status" value="1"/>
</dbReference>
<keyword evidence="4 7" id="KW-0235">DNA replication</keyword>
<evidence type="ECO:0000256" key="8">
    <source>
        <dbReference type="SAM" id="MobiDB-lite"/>
    </source>
</evidence>
<dbReference type="InterPro" id="IPR056784">
    <property type="entry name" value="PSF2_N"/>
</dbReference>
<comment type="subunit">
    <text evidence="7">Component of the GINS complex.</text>
</comment>
<feature type="domain" description="GINS subunit" evidence="9">
    <location>
        <begin position="72"/>
        <end position="162"/>
    </location>
</feature>
<evidence type="ECO:0000256" key="4">
    <source>
        <dbReference type="ARBA" id="ARBA00022705"/>
    </source>
</evidence>
<protein>
    <recommendedName>
        <fullName evidence="3 7">DNA replication complex GINS protein PSF2</fullName>
    </recommendedName>
</protein>
<evidence type="ECO:0000256" key="6">
    <source>
        <dbReference type="ARBA" id="ARBA00023242"/>
    </source>
</evidence>
<dbReference type="InterPro" id="IPR021151">
    <property type="entry name" value="GINS_A"/>
</dbReference>
<dbReference type="GO" id="GO:0000727">
    <property type="term" value="P:double-strand break repair via break-induced replication"/>
    <property type="evidence" value="ECO:0007669"/>
    <property type="project" value="TreeGrafter"/>
</dbReference>
<evidence type="ECO:0000256" key="1">
    <source>
        <dbReference type="ARBA" id="ARBA00004123"/>
    </source>
</evidence>
<name>A0A9W8B574_9FUNG</name>
<dbReference type="GO" id="GO:0007059">
    <property type="term" value="P:chromosome segregation"/>
    <property type="evidence" value="ECO:0007669"/>
    <property type="project" value="UniProtKB-KW"/>
</dbReference>
<dbReference type="Pfam" id="PF25005">
    <property type="entry name" value="PSF2_N"/>
    <property type="match status" value="1"/>
</dbReference>
<dbReference type="Pfam" id="PF05916">
    <property type="entry name" value="Sld5"/>
    <property type="match status" value="1"/>
</dbReference>
<keyword evidence="6 7" id="KW-0539">Nucleus</keyword>
<comment type="similarity">
    <text evidence="2 7">Belongs to the GINS2/PSF2 family.</text>
</comment>
<evidence type="ECO:0000256" key="2">
    <source>
        <dbReference type="ARBA" id="ARBA00010565"/>
    </source>
</evidence>
<dbReference type="PANTHER" id="PTHR12772">
    <property type="entry name" value="DNA REPLICATION COMPLEX GINS PROTEIN PSF2"/>
    <property type="match status" value="1"/>
</dbReference>